<evidence type="ECO:0000313" key="2">
    <source>
        <dbReference type="Proteomes" id="UP000177810"/>
    </source>
</evidence>
<dbReference type="Proteomes" id="UP000177810">
    <property type="component" value="Unassembled WGS sequence"/>
</dbReference>
<dbReference type="Pfam" id="PF10865">
    <property type="entry name" value="DUF2703"/>
    <property type="match status" value="1"/>
</dbReference>
<proteinExistence type="predicted"/>
<sequence length="133" mass="14856">MKNNKPKNKLVITWQRLISDGNTCPRCGSTENELDKAVLQLKEKLNPKGIEVVLKKKELTLEEFKKDPIQSNRILFNGKPLEDLIGAETGQSHCCNVCGDKECRTVETKEESHETIPADMIVRAGLVVVQIGV</sequence>
<name>A0A1G2F2Y3_9BACT</name>
<dbReference type="InterPro" id="IPR021219">
    <property type="entry name" value="DUF2703"/>
</dbReference>
<protein>
    <submittedName>
        <fullName evidence="1">Heavy metal sensor signal transduction histidine kinase</fullName>
    </submittedName>
</protein>
<accession>A0A1G2F2Y3</accession>
<gene>
    <name evidence="1" type="ORF">A2V69_02400</name>
</gene>
<dbReference type="STRING" id="1801990.A2V69_02400"/>
<keyword evidence="1" id="KW-0418">Kinase</keyword>
<keyword evidence="1" id="KW-0808">Transferase</keyword>
<organism evidence="1 2">
    <name type="scientific">Candidatus Portnoybacteria bacterium RBG_13_40_8</name>
    <dbReference type="NCBI Taxonomy" id="1801990"/>
    <lineage>
        <taxon>Bacteria</taxon>
        <taxon>Candidatus Portnoyibacteriota</taxon>
    </lineage>
</organism>
<dbReference type="GO" id="GO:0016301">
    <property type="term" value="F:kinase activity"/>
    <property type="evidence" value="ECO:0007669"/>
    <property type="project" value="UniProtKB-KW"/>
</dbReference>
<dbReference type="EMBL" id="MHMT01000019">
    <property type="protein sequence ID" value="OGZ32446.1"/>
    <property type="molecule type" value="Genomic_DNA"/>
</dbReference>
<reference evidence="1 2" key="1">
    <citation type="journal article" date="2016" name="Nat. Commun.">
        <title>Thousands of microbial genomes shed light on interconnected biogeochemical processes in an aquifer system.</title>
        <authorList>
            <person name="Anantharaman K."/>
            <person name="Brown C.T."/>
            <person name="Hug L.A."/>
            <person name="Sharon I."/>
            <person name="Castelle C.J."/>
            <person name="Probst A.J."/>
            <person name="Thomas B.C."/>
            <person name="Singh A."/>
            <person name="Wilkins M.J."/>
            <person name="Karaoz U."/>
            <person name="Brodie E.L."/>
            <person name="Williams K.H."/>
            <person name="Hubbard S.S."/>
            <person name="Banfield J.F."/>
        </authorList>
    </citation>
    <scope>NUCLEOTIDE SEQUENCE [LARGE SCALE GENOMIC DNA]</scope>
</reference>
<dbReference type="AlphaFoldDB" id="A0A1G2F2Y3"/>
<comment type="caution">
    <text evidence="1">The sequence shown here is derived from an EMBL/GenBank/DDBJ whole genome shotgun (WGS) entry which is preliminary data.</text>
</comment>
<evidence type="ECO:0000313" key="1">
    <source>
        <dbReference type="EMBL" id="OGZ32446.1"/>
    </source>
</evidence>